<proteinExistence type="predicted"/>
<dbReference type="AlphaFoldDB" id="K1J2V0"/>
<dbReference type="EMBL" id="AGWR01000040">
    <property type="protein sequence ID" value="EKB25920.1"/>
    <property type="molecule type" value="Genomic_DNA"/>
</dbReference>
<reference evidence="1 2" key="1">
    <citation type="submission" date="2012-06" db="EMBL/GenBank/DDBJ databases">
        <title>The Genome Sequence of Aeromonas hydrophila SSU.</title>
        <authorList>
            <consortium name="The Broad Institute Genome Sequencing Platform"/>
            <person name="Earl A."/>
            <person name="Ward D."/>
            <person name="Feldgarden M."/>
            <person name="Gevers D."/>
            <person name="Chopra A."/>
            <person name="Walker B."/>
            <person name="Young S.K."/>
            <person name="Zeng Q."/>
            <person name="Gargeya S."/>
            <person name="Fitzgerald M."/>
            <person name="Haas B."/>
            <person name="Abouelleil A."/>
            <person name="Alvarado L."/>
            <person name="Arachchi H.M."/>
            <person name="Berlin A.M."/>
            <person name="Chapman S.B."/>
            <person name="Goldberg J."/>
            <person name="Griggs A."/>
            <person name="Gujja S."/>
            <person name="Hansen M."/>
            <person name="Howarth C."/>
            <person name="Imamovic A."/>
            <person name="Larimer J."/>
            <person name="McCowan C."/>
            <person name="Montmayeur A."/>
            <person name="Murphy C."/>
            <person name="Neiman D."/>
            <person name="Pearson M."/>
            <person name="Priest M."/>
            <person name="Roberts A."/>
            <person name="Saif S."/>
            <person name="Shea T."/>
            <person name="Sisk P."/>
            <person name="Sykes S."/>
            <person name="Wortman J."/>
            <person name="Nusbaum C."/>
            <person name="Birren B."/>
        </authorList>
    </citation>
    <scope>NUCLEOTIDE SEQUENCE [LARGE SCALE GENOMIC DNA]</scope>
    <source>
        <strain evidence="1 2">SSU</strain>
    </source>
</reference>
<comment type="caution">
    <text evidence="1">The sequence shown here is derived from an EMBL/GenBank/DDBJ whole genome shotgun (WGS) entry which is preliminary data.</text>
</comment>
<dbReference type="Proteomes" id="UP000005149">
    <property type="component" value="Unassembled WGS sequence"/>
</dbReference>
<keyword evidence="2" id="KW-1185">Reference proteome</keyword>
<name>K1J2V0_9GAMM</name>
<organism evidence="1 2">
    <name type="scientific">Aeromonas dhakensis</name>
    <dbReference type="NCBI Taxonomy" id="196024"/>
    <lineage>
        <taxon>Bacteria</taxon>
        <taxon>Pseudomonadati</taxon>
        <taxon>Pseudomonadota</taxon>
        <taxon>Gammaproteobacteria</taxon>
        <taxon>Aeromonadales</taxon>
        <taxon>Aeromonadaceae</taxon>
        <taxon>Aeromonas</taxon>
    </lineage>
</organism>
<evidence type="ECO:0000313" key="1">
    <source>
        <dbReference type="EMBL" id="EKB25920.1"/>
    </source>
</evidence>
<accession>K1J2V0</accession>
<gene>
    <name evidence="1" type="ORF">HMPREF1171_04210</name>
</gene>
<sequence length="111" mass="12009">MERLKDLLLSLMMEPAVLRFLGAGLTGLSLLAMALGARSLVVDRQLARVSSQIQALADGRAPLPTPPGMFAQWPILQAMLPETTIGFVAWLCILMVGAQLISLSKDIGRMY</sequence>
<dbReference type="RefSeq" id="WP_005308762.1">
    <property type="nucleotide sequence ID" value="NZ_AOBN01000007.1"/>
</dbReference>
<dbReference type="HOGENOM" id="CLU_2152947_0_0_6"/>
<evidence type="ECO:0000313" key="2">
    <source>
        <dbReference type="Proteomes" id="UP000005149"/>
    </source>
</evidence>
<protein>
    <submittedName>
        <fullName evidence="1">Uncharacterized protein</fullName>
    </submittedName>
</protein>